<sequence>MSDALIIAFAKLRALRLDARAELLTHAAKLPRRQRAAAVREIEAVAELFRGVRLDDGRFTTRDAPLPRVSRVTKAEAATRRNYLRSHAQRLAAQSRAGQYQ</sequence>
<dbReference type="RefSeq" id="WP_068461822.1">
    <property type="nucleotide sequence ID" value="NZ_LMTR01000063.1"/>
</dbReference>
<reference evidence="1 2" key="1">
    <citation type="submission" date="2015-10" db="EMBL/GenBank/DDBJ databases">
        <title>Transcriptomic analysis of a linuron degrading triple-species bacterial consortium.</title>
        <authorList>
            <person name="Albers P."/>
        </authorList>
    </citation>
    <scope>NUCLEOTIDE SEQUENCE [LARGE SCALE GENOMIC DNA]</scope>
    <source>
        <strain evidence="1 2">WDL6</strain>
    </source>
</reference>
<dbReference type="Proteomes" id="UP000059074">
    <property type="component" value="Unassembled WGS sequence"/>
</dbReference>
<evidence type="ECO:0000313" key="1">
    <source>
        <dbReference type="EMBL" id="KWT67505.1"/>
    </source>
</evidence>
<name>A0A109BFB7_HYPSL</name>
<comment type="caution">
    <text evidence="1">The sequence shown here is derived from an EMBL/GenBank/DDBJ whole genome shotgun (WGS) entry which is preliminary data.</text>
</comment>
<gene>
    <name evidence="1" type="ORF">APY04_1864</name>
</gene>
<dbReference type="STRING" id="121290.APY04_1864"/>
<proteinExistence type="predicted"/>
<organism evidence="1 2">
    <name type="scientific">Hyphomicrobium sulfonivorans</name>
    <dbReference type="NCBI Taxonomy" id="121290"/>
    <lineage>
        <taxon>Bacteria</taxon>
        <taxon>Pseudomonadati</taxon>
        <taxon>Pseudomonadota</taxon>
        <taxon>Alphaproteobacteria</taxon>
        <taxon>Hyphomicrobiales</taxon>
        <taxon>Hyphomicrobiaceae</taxon>
        <taxon>Hyphomicrobium</taxon>
    </lineage>
</organism>
<keyword evidence="2" id="KW-1185">Reference proteome</keyword>
<evidence type="ECO:0000313" key="2">
    <source>
        <dbReference type="Proteomes" id="UP000059074"/>
    </source>
</evidence>
<protein>
    <submittedName>
        <fullName evidence="1">Uncharacterized protein</fullName>
    </submittedName>
</protein>
<dbReference type="EMBL" id="LMTR01000063">
    <property type="protein sequence ID" value="KWT67505.1"/>
    <property type="molecule type" value="Genomic_DNA"/>
</dbReference>
<dbReference type="AlphaFoldDB" id="A0A109BFB7"/>
<accession>A0A109BFB7</accession>
<dbReference type="PATRIC" id="fig|121290.4.peg.1250"/>